<evidence type="ECO:0000313" key="4">
    <source>
        <dbReference type="EMBL" id="TVU68695.1"/>
    </source>
</evidence>
<gene>
    <name evidence="4" type="ORF">FQP86_12930</name>
</gene>
<dbReference type="Proteomes" id="UP000319941">
    <property type="component" value="Unassembled WGS sequence"/>
</dbReference>
<feature type="active site" description="Tele-AMP-histidine intermediate" evidence="1">
    <location>
        <position position="97"/>
    </location>
</feature>
<dbReference type="Gene3D" id="3.30.428.10">
    <property type="entry name" value="HIT-like"/>
    <property type="match status" value="1"/>
</dbReference>
<keyword evidence="5" id="KW-1185">Reference proteome</keyword>
<feature type="domain" description="HIT" evidence="3">
    <location>
        <begin position="7"/>
        <end position="111"/>
    </location>
</feature>
<organism evidence="4 5">
    <name type="scientific">Cobetia crustatorum</name>
    <dbReference type="NCBI Taxonomy" id="553385"/>
    <lineage>
        <taxon>Bacteria</taxon>
        <taxon>Pseudomonadati</taxon>
        <taxon>Pseudomonadota</taxon>
        <taxon>Gammaproteobacteria</taxon>
        <taxon>Oceanospirillales</taxon>
        <taxon>Halomonadaceae</taxon>
        <taxon>Cobetia</taxon>
    </lineage>
</organism>
<dbReference type="PROSITE" id="PS51084">
    <property type="entry name" value="HIT_2"/>
    <property type="match status" value="1"/>
</dbReference>
<dbReference type="EMBL" id="VNFH01000009">
    <property type="protein sequence ID" value="TVU68695.1"/>
    <property type="molecule type" value="Genomic_DNA"/>
</dbReference>
<dbReference type="GO" id="GO:0003824">
    <property type="term" value="F:catalytic activity"/>
    <property type="evidence" value="ECO:0007669"/>
    <property type="project" value="InterPro"/>
</dbReference>
<dbReference type="PRINTS" id="PR00332">
    <property type="entry name" value="HISTRIAD"/>
</dbReference>
<name>A0A558HHS8_9GAMM</name>
<accession>A0A558HHS8</accession>
<evidence type="ECO:0000313" key="5">
    <source>
        <dbReference type="Proteomes" id="UP000319941"/>
    </source>
</evidence>
<comment type="caution">
    <text evidence="2">Lacks conserved residue(s) required for the propagation of feature annotation.</text>
</comment>
<dbReference type="PANTHER" id="PTHR46648">
    <property type="entry name" value="HIT FAMILY PROTEIN 1"/>
    <property type="match status" value="1"/>
</dbReference>
<evidence type="ECO:0000259" key="3">
    <source>
        <dbReference type="PROSITE" id="PS51084"/>
    </source>
</evidence>
<proteinExistence type="predicted"/>
<dbReference type="SUPFAM" id="SSF54197">
    <property type="entry name" value="HIT-like"/>
    <property type="match status" value="1"/>
</dbReference>
<dbReference type="InterPro" id="IPR011146">
    <property type="entry name" value="HIT-like"/>
</dbReference>
<dbReference type="InterPro" id="IPR036265">
    <property type="entry name" value="HIT-like_sf"/>
</dbReference>
<dbReference type="OrthoDB" id="9784774at2"/>
<dbReference type="GO" id="GO:0009117">
    <property type="term" value="P:nucleotide metabolic process"/>
    <property type="evidence" value="ECO:0007669"/>
    <property type="project" value="TreeGrafter"/>
</dbReference>
<protein>
    <submittedName>
        <fullName evidence="4">HIT family protein</fullName>
    </submittedName>
</protein>
<evidence type="ECO:0000256" key="2">
    <source>
        <dbReference type="PROSITE-ProRule" id="PRU00464"/>
    </source>
</evidence>
<dbReference type="Pfam" id="PF01230">
    <property type="entry name" value="HIT"/>
    <property type="match status" value="1"/>
</dbReference>
<evidence type="ECO:0000256" key="1">
    <source>
        <dbReference type="PIRSR" id="PIRSR601310-1"/>
    </source>
</evidence>
<sequence length="155" mass="17493">MIMSDCVFCQIVTGQNQSHVVAEDEHFLAFLSIFPSTPGNTVVIPKRHLGSCVYEQDDEVILGLMRFTRGVARKLDAYFGTARTAIIFEGYGVNHLHAKLIPLHGTQPGGWQARHSKMKYYMTEYDGYIVSADGPRETDENLSKLARKIFQHDTK</sequence>
<dbReference type="PANTHER" id="PTHR46648:SF1">
    <property type="entry name" value="ADENOSINE 5'-MONOPHOSPHORAMIDASE HNT1"/>
    <property type="match status" value="1"/>
</dbReference>
<dbReference type="InterPro" id="IPR001310">
    <property type="entry name" value="Histidine_triad_HIT"/>
</dbReference>
<dbReference type="AlphaFoldDB" id="A0A558HHS8"/>
<reference evidence="4 5" key="1">
    <citation type="submission" date="2019-07" db="EMBL/GenBank/DDBJ databases">
        <title>Diversity of Bacteria from Kongsfjorden, Arctic.</title>
        <authorList>
            <person name="Yu Y."/>
        </authorList>
    </citation>
    <scope>NUCLEOTIDE SEQUENCE [LARGE SCALE GENOMIC DNA]</scope>
    <source>
        <strain evidence="4 5">SM1923</strain>
    </source>
</reference>
<comment type="caution">
    <text evidence="4">The sequence shown here is derived from an EMBL/GenBank/DDBJ whole genome shotgun (WGS) entry which is preliminary data.</text>
</comment>